<gene>
    <name evidence="10" type="ORF">A3D99_03405</name>
</gene>
<evidence type="ECO:0000259" key="9">
    <source>
        <dbReference type="PROSITE" id="PS50929"/>
    </source>
</evidence>
<name>A0A1G1X3H6_9BACT</name>
<dbReference type="InterPro" id="IPR027417">
    <property type="entry name" value="P-loop_NTPase"/>
</dbReference>
<dbReference type="Gene3D" id="3.40.50.300">
    <property type="entry name" value="P-loop containing nucleotide triphosphate hydrolases"/>
    <property type="match status" value="1"/>
</dbReference>
<evidence type="ECO:0000256" key="6">
    <source>
        <dbReference type="ARBA" id="ARBA00023136"/>
    </source>
</evidence>
<dbReference type="FunFam" id="3.40.50.300:FF:000218">
    <property type="entry name" value="Multidrug ABC transporter ATP-binding protein"/>
    <property type="match status" value="1"/>
</dbReference>
<dbReference type="EMBL" id="MHHR01000013">
    <property type="protein sequence ID" value="OGY34514.1"/>
    <property type="molecule type" value="Genomic_DNA"/>
</dbReference>
<evidence type="ECO:0000256" key="7">
    <source>
        <dbReference type="SAM" id="Phobius"/>
    </source>
</evidence>
<dbReference type="PROSITE" id="PS50893">
    <property type="entry name" value="ABC_TRANSPORTER_2"/>
    <property type="match status" value="1"/>
</dbReference>
<organism evidence="10 11">
    <name type="scientific">Candidatus Andersenbacteria bacterium RIFCSPHIGHO2_12_FULL_45_11</name>
    <dbReference type="NCBI Taxonomy" id="1797281"/>
    <lineage>
        <taxon>Bacteria</taxon>
        <taxon>Candidatus Anderseniibacteriota</taxon>
    </lineage>
</organism>
<feature type="transmembrane region" description="Helical" evidence="7">
    <location>
        <begin position="244"/>
        <end position="265"/>
    </location>
</feature>
<dbReference type="GO" id="GO:0016887">
    <property type="term" value="F:ATP hydrolysis activity"/>
    <property type="evidence" value="ECO:0007669"/>
    <property type="project" value="InterPro"/>
</dbReference>
<reference evidence="10 11" key="1">
    <citation type="journal article" date="2016" name="Nat. Commun.">
        <title>Thousands of microbial genomes shed light on interconnected biogeochemical processes in an aquifer system.</title>
        <authorList>
            <person name="Anantharaman K."/>
            <person name="Brown C.T."/>
            <person name="Hug L.A."/>
            <person name="Sharon I."/>
            <person name="Castelle C.J."/>
            <person name="Probst A.J."/>
            <person name="Thomas B.C."/>
            <person name="Singh A."/>
            <person name="Wilkins M.J."/>
            <person name="Karaoz U."/>
            <person name="Brodie E.L."/>
            <person name="Williams K.H."/>
            <person name="Hubbard S.S."/>
            <person name="Banfield J.F."/>
        </authorList>
    </citation>
    <scope>NUCLEOTIDE SEQUENCE [LARGE SCALE GENOMIC DNA]</scope>
</reference>
<evidence type="ECO:0000256" key="3">
    <source>
        <dbReference type="ARBA" id="ARBA00022741"/>
    </source>
</evidence>
<protein>
    <recommendedName>
        <fullName evidence="12">ABC transporter ATP-binding protein</fullName>
    </recommendedName>
</protein>
<evidence type="ECO:0000256" key="1">
    <source>
        <dbReference type="ARBA" id="ARBA00004651"/>
    </source>
</evidence>
<evidence type="ECO:0000256" key="4">
    <source>
        <dbReference type="ARBA" id="ARBA00022840"/>
    </source>
</evidence>
<feature type="transmembrane region" description="Helical" evidence="7">
    <location>
        <begin position="60"/>
        <end position="78"/>
    </location>
</feature>
<dbReference type="SUPFAM" id="SSF52540">
    <property type="entry name" value="P-loop containing nucleoside triphosphate hydrolases"/>
    <property type="match status" value="1"/>
</dbReference>
<evidence type="ECO:0000256" key="2">
    <source>
        <dbReference type="ARBA" id="ARBA00022692"/>
    </source>
</evidence>
<dbReference type="Pfam" id="PF00664">
    <property type="entry name" value="ABC_membrane"/>
    <property type="match status" value="1"/>
</dbReference>
<dbReference type="InterPro" id="IPR003593">
    <property type="entry name" value="AAA+_ATPase"/>
</dbReference>
<dbReference type="GO" id="GO:0015421">
    <property type="term" value="F:ABC-type oligopeptide transporter activity"/>
    <property type="evidence" value="ECO:0007669"/>
    <property type="project" value="TreeGrafter"/>
</dbReference>
<dbReference type="InterPro" id="IPR003439">
    <property type="entry name" value="ABC_transporter-like_ATP-bd"/>
</dbReference>
<dbReference type="Proteomes" id="UP000177528">
    <property type="component" value="Unassembled WGS sequence"/>
</dbReference>
<keyword evidence="6 7" id="KW-0472">Membrane</keyword>
<dbReference type="PANTHER" id="PTHR43394:SF1">
    <property type="entry name" value="ATP-BINDING CASSETTE SUB-FAMILY B MEMBER 10, MITOCHONDRIAL"/>
    <property type="match status" value="1"/>
</dbReference>
<keyword evidence="2 7" id="KW-0812">Transmembrane</keyword>
<dbReference type="Pfam" id="PF00005">
    <property type="entry name" value="ABC_tran"/>
    <property type="match status" value="1"/>
</dbReference>
<dbReference type="GO" id="GO:0005886">
    <property type="term" value="C:plasma membrane"/>
    <property type="evidence" value="ECO:0007669"/>
    <property type="project" value="UniProtKB-SubCell"/>
</dbReference>
<feature type="transmembrane region" description="Helical" evidence="7">
    <location>
        <begin position="277"/>
        <end position="298"/>
    </location>
</feature>
<dbReference type="CDD" id="cd07346">
    <property type="entry name" value="ABC_6TM_exporters"/>
    <property type="match status" value="1"/>
</dbReference>
<evidence type="ECO:0008006" key="12">
    <source>
        <dbReference type="Google" id="ProtNLM"/>
    </source>
</evidence>
<keyword evidence="4" id="KW-0067">ATP-binding</keyword>
<dbReference type="PROSITE" id="PS00211">
    <property type="entry name" value="ABC_TRANSPORTER_1"/>
    <property type="match status" value="1"/>
</dbReference>
<keyword evidence="3" id="KW-0547">Nucleotide-binding</keyword>
<comment type="subcellular location">
    <subcellularLocation>
        <location evidence="1">Cell membrane</location>
        <topology evidence="1">Multi-pass membrane protein</topology>
    </subcellularLocation>
</comment>
<dbReference type="PANTHER" id="PTHR43394">
    <property type="entry name" value="ATP-DEPENDENT PERMEASE MDL1, MITOCHONDRIAL"/>
    <property type="match status" value="1"/>
</dbReference>
<dbReference type="InterPro" id="IPR017871">
    <property type="entry name" value="ABC_transporter-like_CS"/>
</dbReference>
<dbReference type="InterPro" id="IPR011527">
    <property type="entry name" value="ABC1_TM_dom"/>
</dbReference>
<accession>A0A1G1X3H6</accession>
<proteinExistence type="predicted"/>
<dbReference type="GO" id="GO:0005524">
    <property type="term" value="F:ATP binding"/>
    <property type="evidence" value="ECO:0007669"/>
    <property type="project" value="UniProtKB-KW"/>
</dbReference>
<dbReference type="AlphaFoldDB" id="A0A1G1X3H6"/>
<dbReference type="SUPFAM" id="SSF90123">
    <property type="entry name" value="ABC transporter transmembrane region"/>
    <property type="match status" value="1"/>
</dbReference>
<evidence type="ECO:0000313" key="11">
    <source>
        <dbReference type="Proteomes" id="UP000177528"/>
    </source>
</evidence>
<feature type="domain" description="ABC transmembrane type-1" evidence="9">
    <location>
        <begin position="20"/>
        <end position="303"/>
    </location>
</feature>
<evidence type="ECO:0000259" key="8">
    <source>
        <dbReference type="PROSITE" id="PS50893"/>
    </source>
</evidence>
<evidence type="ECO:0000256" key="5">
    <source>
        <dbReference type="ARBA" id="ARBA00022989"/>
    </source>
</evidence>
<feature type="transmembrane region" description="Helical" evidence="7">
    <location>
        <begin position="160"/>
        <end position="179"/>
    </location>
</feature>
<feature type="transmembrane region" description="Helical" evidence="7">
    <location>
        <begin position="135"/>
        <end position="154"/>
    </location>
</feature>
<comment type="caution">
    <text evidence="10">The sequence shown here is derived from an EMBL/GenBank/DDBJ whole genome shotgun (WGS) entry which is preliminary data.</text>
</comment>
<sequence length="584" mass="66101">MWNVLRAYWPTCKKGWVLLVLMFLGTTLSVVIGAIRPFILRDMVNIFTAPERDVDALMQLFRQYCLLAAGIFAAYRVYDYSIVYFELRGLNDLALRSFSALQKQSIRFFEDAFAGSLVKCSSRFRDSFEDIVETFFLELLRSFLMISSGMIIFFMEQPTFGALFAAWVILFGAFLYVSVRIKLPLDAAVAEADSNVSGALADSLSNEFTVKSFGCERLEYERFTRVMDNCLRVWKRSWLTGNMILAIQACLVCFAEVGIVWWLIIGWENGTANAGDFIFFQTYVVWVLGELWGFSYAIRRVMTAVAQAKEMVDILEKKPEVVDAPGAHNLRLVEGQIEMHQLHFKYGQSEEEGFCLNGLTLHIPAGQSIGIVGKTGAGKSTFAKLLMRHYDLQAGYIRIDMQDIADVTQQSLRQQMGVVSQQPQLFHRSIRDNIAFARPDATDDEITEAAKQAYAWEFIEKLPQGLDTMVGERGVKLSGGQCQRIAIARAILADPRILLLDEATSALDSETEKYIQKAIENLLRGRTSIVIAHRLSTIMRMDRIVVMEHGKIIEDGKHDDLLRQKGMYANLWKHQSGGYIASEK</sequence>
<dbReference type="InterPro" id="IPR039421">
    <property type="entry name" value="Type_1_exporter"/>
</dbReference>
<dbReference type="PROSITE" id="PS50929">
    <property type="entry name" value="ABC_TM1F"/>
    <property type="match status" value="1"/>
</dbReference>
<evidence type="ECO:0000313" key="10">
    <source>
        <dbReference type="EMBL" id="OGY34514.1"/>
    </source>
</evidence>
<feature type="domain" description="ABC transporter" evidence="8">
    <location>
        <begin position="337"/>
        <end position="574"/>
    </location>
</feature>
<dbReference type="Gene3D" id="1.20.1560.10">
    <property type="entry name" value="ABC transporter type 1, transmembrane domain"/>
    <property type="match status" value="1"/>
</dbReference>
<dbReference type="SMART" id="SM00382">
    <property type="entry name" value="AAA"/>
    <property type="match status" value="1"/>
</dbReference>
<feature type="transmembrane region" description="Helical" evidence="7">
    <location>
        <begin position="16"/>
        <end position="40"/>
    </location>
</feature>
<keyword evidence="5 7" id="KW-1133">Transmembrane helix</keyword>
<dbReference type="InterPro" id="IPR036640">
    <property type="entry name" value="ABC1_TM_sf"/>
</dbReference>